<dbReference type="InterPro" id="IPR015943">
    <property type="entry name" value="WD40/YVTN_repeat-like_dom_sf"/>
</dbReference>
<dbReference type="EMBL" id="MU004357">
    <property type="protein sequence ID" value="KAF2654874.1"/>
    <property type="molecule type" value="Genomic_DNA"/>
</dbReference>
<evidence type="ECO:0000256" key="1">
    <source>
        <dbReference type="SAM" id="MobiDB-lite"/>
    </source>
</evidence>
<dbReference type="PANTHER" id="PTHR10644">
    <property type="entry name" value="DNA REPAIR/RNA PROCESSING CPSF FAMILY"/>
    <property type="match status" value="1"/>
</dbReference>
<dbReference type="InterPro" id="IPR018846">
    <property type="entry name" value="Beta-prop_RSE1/DDB1/CPSF1_1st"/>
</dbReference>
<evidence type="ECO:0000313" key="3">
    <source>
        <dbReference type="EMBL" id="KAF2654874.1"/>
    </source>
</evidence>
<reference evidence="3" key="1">
    <citation type="journal article" date="2020" name="Stud. Mycol.">
        <title>101 Dothideomycetes genomes: a test case for predicting lifestyles and emergence of pathogens.</title>
        <authorList>
            <person name="Haridas S."/>
            <person name="Albert R."/>
            <person name="Binder M."/>
            <person name="Bloem J."/>
            <person name="Labutti K."/>
            <person name="Salamov A."/>
            <person name="Andreopoulos B."/>
            <person name="Baker S."/>
            <person name="Barry K."/>
            <person name="Bills G."/>
            <person name="Bluhm B."/>
            <person name="Cannon C."/>
            <person name="Castanera R."/>
            <person name="Culley D."/>
            <person name="Daum C."/>
            <person name="Ezra D."/>
            <person name="Gonzalez J."/>
            <person name="Henrissat B."/>
            <person name="Kuo A."/>
            <person name="Liang C."/>
            <person name="Lipzen A."/>
            <person name="Lutzoni F."/>
            <person name="Magnuson J."/>
            <person name="Mondo S."/>
            <person name="Nolan M."/>
            <person name="Ohm R."/>
            <person name="Pangilinan J."/>
            <person name="Park H.-J."/>
            <person name="Ramirez L."/>
            <person name="Alfaro M."/>
            <person name="Sun H."/>
            <person name="Tritt A."/>
            <person name="Yoshinaga Y."/>
            <person name="Zwiers L.-H."/>
            <person name="Turgeon B."/>
            <person name="Goodwin S."/>
            <person name="Spatafora J."/>
            <person name="Crous P."/>
            <person name="Grigoriev I."/>
        </authorList>
    </citation>
    <scope>NUCLEOTIDE SEQUENCE</scope>
    <source>
        <strain evidence="3">CBS 122681</strain>
    </source>
</reference>
<dbReference type="Gene3D" id="2.130.10.10">
    <property type="entry name" value="YVTN repeat-like/Quinoprotein amine dehydrogenase"/>
    <property type="match status" value="3"/>
</dbReference>
<evidence type="ECO:0000259" key="2">
    <source>
        <dbReference type="Pfam" id="PF10433"/>
    </source>
</evidence>
<feature type="region of interest" description="Disordered" evidence="1">
    <location>
        <begin position="1304"/>
        <end position="1352"/>
    </location>
</feature>
<organism evidence="3 4">
    <name type="scientific">Lophiostoma macrostomum CBS 122681</name>
    <dbReference type="NCBI Taxonomy" id="1314788"/>
    <lineage>
        <taxon>Eukaryota</taxon>
        <taxon>Fungi</taxon>
        <taxon>Dikarya</taxon>
        <taxon>Ascomycota</taxon>
        <taxon>Pezizomycotina</taxon>
        <taxon>Dothideomycetes</taxon>
        <taxon>Pleosporomycetidae</taxon>
        <taxon>Pleosporales</taxon>
        <taxon>Lophiostomataceae</taxon>
        <taxon>Lophiostoma</taxon>
    </lineage>
</organism>
<evidence type="ECO:0000313" key="4">
    <source>
        <dbReference type="Proteomes" id="UP000799324"/>
    </source>
</evidence>
<proteinExistence type="predicted"/>
<feature type="domain" description="RSE1/DDB1/CPSF1 first beta-propeller" evidence="2">
    <location>
        <begin position="64"/>
        <end position="486"/>
    </location>
</feature>
<protein>
    <recommendedName>
        <fullName evidence="2">RSE1/DDB1/CPSF1 first beta-propeller domain-containing protein</fullName>
    </recommendedName>
</protein>
<sequence>MANQLQNSQYINGEWVSRPVDVYEIMARAQQKEAKELREPETTQRPRIPRLGILSRTLFDSPYVKFILPANIRHKKLNDVVFIGEDSVHLKEVRGNGSLRPITSKHDVGSQILAARVFGRTRKDEKMLDHGLVWQRKDVHAHRRSASGEEVDALPAEIIVLTLSSRYLMFLWARQALSGRVDFCHKTVRLPSGTSSFDRPGALLAIDPRCRAIAVAASEGQFVLYATKDLETWRDGLRSGCDDVPITDERILPIQGRAMFMEFLSPGLGKDDNHVILVFVIAHAGRLKVTCYDWDARCDLATVTARVERVAVDLEDHTPSLLVPLSRTPDFLLVCDRHITTCTQVLSGTIKQYRVNIASNDLTPLRSGDGTKQPRWVQWKRVARNDEYPYESFYIAREDGKVLYIDVSDHSRMPVLYDAGQFSHPVDQAFASLDVDAGPLNRLQPDVLVAAGTTSDGCLSKIGSWVCEGYNLPYLTNNEIALVETIPNWIPISDLVVTRLAGLRYPFERERDSIFISNGRAPHGSISELRRGVRALVDDYSGGMKGCTGLSVLDHGCEASEIDGRQVMQSYAVLLVNLPPESLLLRISRTHEGWDVEQISDESPQGSTDVLSHVTMSACTLSDRLAVQITQTEARILSRPMLRKVNAYQFPTALLSAATSKDAKHIAVASREGTQPTLRVLLVNDDGSLSSSDPLPLACDPTCLELILIDGVTHVFVGLSNASVLVFTIHSSGLRLMCERDLQGRGLRAVCDSAVLLCEGTQRVIACGARNGMLIWLRLSVSPSGIEIASAECVRMGNTSVKITCSATNPSTALAACDADFCLIRCPRNETSNVGIMSIWFEEGEKRHYQQAPISAWHQLPFGIEDEHVDGGLGGLLFAVSGDRLLLAKLDHETGFPYPRGCPWSKAIPRKLITNATPQKMAYSDKLRKLIVATTEPKEERGPPNGYRSVRASLQLLHVAEHEVEIKQEADTEAKNPLLVAEFPLKSYERVSSIFEWIVTDHKNRPHHFIYVATSITVASGQDTGRRLFLQIADDSKFVLKKEKVYNGPVRCMALYDDMHLVTIFGTTMVLEEYEKENMKWSKRAHVDLPSPSVHLSISKPFLYVSTSGHSHLCYQYVPADPVIGRPPDFVQVFTDSRQRNTAHHCVIPLAIPAETSNSALEEAPREANDDLDRMEIDTPVATLSSQLAPLTTEATIVLIADKTCQLSALLHPPDHSARYLRSDASTLFEATLPRSVTRLQRGQIRPPWRRPTNNQAYPGILVDDVIGSCSDGTVYAFSILDENATKLLKLIQNLIQIRNSREEMNRRSVVERKSESGKGKTSALSMLLQGSSSPAAPSLSSSSTTNSNAKRAVVKLRDVDPDKERPHTRGYHVDGDSILRFFDGDVLGELDRLADLLGSDAEREVGERLVQLAMDMGIVDNLSGAGSEGERMALVAVGRWMSEVLQDPL</sequence>
<dbReference type="OrthoDB" id="20774at2759"/>
<feature type="compositionally biased region" description="Basic and acidic residues" evidence="1">
    <location>
        <begin position="1304"/>
        <end position="1319"/>
    </location>
</feature>
<name>A0A6A6T8I8_9PLEO</name>
<accession>A0A6A6T8I8</accession>
<dbReference type="Proteomes" id="UP000799324">
    <property type="component" value="Unassembled WGS sequence"/>
</dbReference>
<dbReference type="Pfam" id="PF10433">
    <property type="entry name" value="Beta-prop_RSE1_1st"/>
    <property type="match status" value="1"/>
</dbReference>
<dbReference type="InterPro" id="IPR050358">
    <property type="entry name" value="RSE1/DDB1/CFT1"/>
</dbReference>
<feature type="compositionally biased region" description="Low complexity" evidence="1">
    <location>
        <begin position="1332"/>
        <end position="1349"/>
    </location>
</feature>
<keyword evidence="4" id="KW-1185">Reference proteome</keyword>
<gene>
    <name evidence="3" type="ORF">K491DRAFT_455162</name>
</gene>